<dbReference type="InterPro" id="IPR009057">
    <property type="entry name" value="Homeodomain-like_sf"/>
</dbReference>
<dbReference type="Gene3D" id="1.10.357.10">
    <property type="entry name" value="Tetracycline Repressor, domain 2"/>
    <property type="match status" value="1"/>
</dbReference>
<dbReference type="GO" id="GO:0003677">
    <property type="term" value="F:DNA binding"/>
    <property type="evidence" value="ECO:0007669"/>
    <property type="project" value="UniProtKB-KW"/>
</dbReference>
<accession>A0A0F6VI63</accession>
<name>A0A059MRJ3_9NOCA</name>
<evidence type="ECO:0000256" key="1">
    <source>
        <dbReference type="ARBA" id="ARBA00023125"/>
    </source>
</evidence>
<dbReference type="EMBL" id="CP106982">
    <property type="protein sequence ID" value="UYF92383.1"/>
    <property type="molecule type" value="Genomic_DNA"/>
</dbReference>
<sequence length="222" mass="24007">MAVSTGRLALLDAAEELVARRGIHGVSAREVVTAAGQRNNSAIAYHFGSWHGLLDAVWSRHAPHVNAQRAALTDAAHLDGSPALERLVYAYVHPLVTEIARGRPSYWARFNEQWLATAPLVFLAVPQPGAVQADYYPSDESLTVLASLLETIAQCLDLPEADARRRVGLTVRFVIGSFASWERAHEAGDATDLSTFESEIVELACAMLRVPGGDSAPSSRPR</sequence>
<dbReference type="Proteomes" id="UP001163947">
    <property type="component" value="Chromosome"/>
</dbReference>
<proteinExistence type="predicted"/>
<dbReference type="AlphaFoldDB" id="A0A059MRJ3"/>
<keyword evidence="1" id="KW-0238">DNA-binding</keyword>
<dbReference type="Pfam" id="PF00440">
    <property type="entry name" value="TetR_N"/>
    <property type="match status" value="1"/>
</dbReference>
<dbReference type="InterPro" id="IPR001647">
    <property type="entry name" value="HTH_TetR"/>
</dbReference>
<dbReference type="GeneID" id="83622354"/>
<gene>
    <name evidence="2" type="ORF">OCS65_18015</name>
</gene>
<evidence type="ECO:0000313" key="2">
    <source>
        <dbReference type="EMBL" id="UYF92383.1"/>
    </source>
</evidence>
<dbReference type="KEGG" id="rav:AAT18_10975"/>
<protein>
    <submittedName>
        <fullName evidence="2">TetR/AcrR family transcriptional regulator</fullName>
    </submittedName>
</protein>
<evidence type="ECO:0000313" key="3">
    <source>
        <dbReference type="Proteomes" id="UP001163947"/>
    </source>
</evidence>
<dbReference type="SUPFAM" id="SSF46689">
    <property type="entry name" value="Homeodomain-like"/>
    <property type="match status" value="1"/>
</dbReference>
<accession>A0A059MRJ3</accession>
<dbReference type="RefSeq" id="WP_029543103.1">
    <property type="nucleotide sequence ID" value="NZ_BAAAYP010000012.1"/>
</dbReference>
<organism evidence="2 3">
    <name type="scientific">Rhodococcus aetherivorans</name>
    <dbReference type="NCBI Taxonomy" id="191292"/>
    <lineage>
        <taxon>Bacteria</taxon>
        <taxon>Bacillati</taxon>
        <taxon>Actinomycetota</taxon>
        <taxon>Actinomycetes</taxon>
        <taxon>Mycobacteriales</taxon>
        <taxon>Nocardiaceae</taxon>
        <taxon>Rhodococcus</taxon>
    </lineage>
</organism>
<reference evidence="2" key="1">
    <citation type="submission" date="2022-09" db="EMBL/GenBank/DDBJ databases">
        <title>The genome sequence of Rhodococcus aetherivorans N1.</title>
        <authorList>
            <person name="Jiang W."/>
        </authorList>
    </citation>
    <scope>NUCLEOTIDE SEQUENCE</scope>
    <source>
        <strain evidence="2">N1</strain>
    </source>
</reference>